<keyword evidence="1" id="KW-0812">Transmembrane</keyword>
<comment type="caution">
    <text evidence="3">The sequence shown here is derived from an EMBL/GenBank/DDBJ whole genome shotgun (WGS) entry which is preliminary data.</text>
</comment>
<reference evidence="3 4" key="1">
    <citation type="submission" date="2019-07" db="EMBL/GenBank/DDBJ databases">
        <title>Gramella aestuarii sp. nov., isolated from a tidal flat, and emended description of Gramella echinicola.</title>
        <authorList>
            <person name="Liu L."/>
        </authorList>
    </citation>
    <scope>NUCLEOTIDE SEQUENCE [LARGE SCALE GENOMIC DNA]</scope>
    <source>
        <strain evidence="3 4">BS12</strain>
    </source>
</reference>
<dbReference type="Gene3D" id="3.40.50.410">
    <property type="entry name" value="von Willebrand factor, type A domain"/>
    <property type="match status" value="1"/>
</dbReference>
<keyword evidence="4" id="KW-1185">Reference proteome</keyword>
<evidence type="ECO:0000259" key="2">
    <source>
        <dbReference type="Pfam" id="PF07584"/>
    </source>
</evidence>
<dbReference type="NCBIfam" id="TIGR02226">
    <property type="entry name" value="two_anch"/>
    <property type="match status" value="1"/>
</dbReference>
<dbReference type="InterPro" id="IPR024163">
    <property type="entry name" value="Aerotolerance_reg_N"/>
</dbReference>
<feature type="transmembrane region" description="Helical" evidence="1">
    <location>
        <begin position="616"/>
        <end position="635"/>
    </location>
</feature>
<dbReference type="RefSeq" id="WP_156276045.1">
    <property type="nucleotide sequence ID" value="NZ_BAABGI010000003.1"/>
</dbReference>
<keyword evidence="1" id="KW-0472">Membrane</keyword>
<gene>
    <name evidence="3" type="ORF">FLP08_08785</name>
</gene>
<accession>A0A7K1LPE7</accession>
<feature type="domain" description="Aerotolerance regulator N-terminal" evidence="2">
    <location>
        <begin position="1"/>
        <end position="76"/>
    </location>
</feature>
<protein>
    <recommendedName>
        <fullName evidence="2">Aerotolerance regulator N-terminal domain-containing protein</fullName>
    </recommendedName>
</protein>
<dbReference type="PANTHER" id="PTHR37464">
    <property type="entry name" value="BLL2463 PROTEIN"/>
    <property type="match status" value="1"/>
</dbReference>
<dbReference type="PANTHER" id="PTHR37464:SF1">
    <property type="entry name" value="BLL2463 PROTEIN"/>
    <property type="match status" value="1"/>
</dbReference>
<dbReference type="OrthoDB" id="9810200at2"/>
<evidence type="ECO:0000313" key="4">
    <source>
        <dbReference type="Proteomes" id="UP000460416"/>
    </source>
</evidence>
<feature type="transmembrane region" description="Helical" evidence="1">
    <location>
        <begin position="56"/>
        <end position="78"/>
    </location>
</feature>
<feature type="transmembrane region" description="Helical" evidence="1">
    <location>
        <begin position="6"/>
        <end position="24"/>
    </location>
</feature>
<proteinExistence type="predicted"/>
<dbReference type="InterPro" id="IPR011933">
    <property type="entry name" value="Double_TM_dom"/>
</dbReference>
<dbReference type="Proteomes" id="UP000460416">
    <property type="component" value="Unassembled WGS sequence"/>
</dbReference>
<dbReference type="InterPro" id="IPR036465">
    <property type="entry name" value="vWFA_dom_sf"/>
</dbReference>
<evidence type="ECO:0000313" key="3">
    <source>
        <dbReference type="EMBL" id="MUP42667.1"/>
    </source>
</evidence>
<organism evidence="3 4">
    <name type="scientific">Christiangramia aestuarii</name>
    <dbReference type="NCBI Taxonomy" id="1028746"/>
    <lineage>
        <taxon>Bacteria</taxon>
        <taxon>Pseudomonadati</taxon>
        <taxon>Bacteroidota</taxon>
        <taxon>Flavobacteriia</taxon>
        <taxon>Flavobacteriales</taxon>
        <taxon>Flavobacteriaceae</taxon>
        <taxon>Christiangramia</taxon>
    </lineage>
</organism>
<dbReference type="AlphaFoldDB" id="A0A7K1LPE7"/>
<name>A0A7K1LPE7_9FLAO</name>
<dbReference type="EMBL" id="VJVW01000003">
    <property type="protein sequence ID" value="MUP42667.1"/>
    <property type="molecule type" value="Genomic_DNA"/>
</dbReference>
<dbReference type="Pfam" id="PF07584">
    <property type="entry name" value="BatA"/>
    <property type="match status" value="1"/>
</dbReference>
<sequence length="639" mass="73419">MHFQHPELLYALFLLIIPLIVHLFRLRKFQKEDFTNVKFLKKVIQETRKSSRLKKFLILLTRLLLLSCLILAFAQPFIPASETALGESKSLIYLDNSFSMQARDGQTSAFQKSLNPLLENLNNDNQFGLITNNSEYYDRSSTELRNELQNIQFSEKQANFREIKLKAESYFKRFPAASKDLVIVSDFQTTMDFPAKIDSSGITYHLVKRTPESINNVSLDTVFIDNSNPESVNLKVLTSTTELRERPVSISIFDGENLLGRNSVQFSEERSAEVEFRLQNESIQNGRIEIEDSGLKYDNLLYFNIEESPAINVVIISKTEADFLNRIYTEPEFNTYTFQANQIDFNQLNSANLVILNEVTQLPASLANNLLNANKNGASLVIIPPVEASDYNRLINSFGFTAFSEKTENERLITSISFDHPLLENVFEDRIDNFEYPKVLSSYNLSSPNSILRFQDNRPFLAENNSVYLFTAALNQDNSNFKNSPLIVPVLYQIGLRSLKKNKLYYETSQESDIDIPVKLGKDQVLHMVKDELDLIPQQQNFSNRVEINTGNLALEAGNYQVKNDNEQIANISFNYGRKESDLNFSELEEVQNARIYNSVEEYFSESNASSQITTLWKWFVIFALVFLAIEMLLIKFFK</sequence>
<evidence type="ECO:0000256" key="1">
    <source>
        <dbReference type="SAM" id="Phobius"/>
    </source>
</evidence>
<keyword evidence="1" id="KW-1133">Transmembrane helix</keyword>